<proteinExistence type="predicted"/>
<dbReference type="AlphaFoldDB" id="A0A2N0AQ69"/>
<evidence type="ECO:0000313" key="1">
    <source>
        <dbReference type="EMBL" id="PJZ86311.1"/>
    </source>
</evidence>
<dbReference type="Proteomes" id="UP000232145">
    <property type="component" value="Unassembled WGS sequence"/>
</dbReference>
<sequence>MEKRDLIKLYNLPAEVKFCKKCTVSNQRPRITFDEHGVCSACNFAEYKRTKIDWKQREQELVELCNRFRKNNGEYDVIVPCSGGKDGGFVAHQLKYKYGMNPLTVTWAPLKATEIGRKNLDAFIASGFDNILGTPNGKVTRQLTHLSFKFLGDPFQPFIYGQTNFPMHMAIKYNVSLIMYGENGEVEYGGDMKNAFRPNRDIQDHDKHYFSGLPPEFWTEHGVSANDLKPFMAPKYEEILKNKTEIHFLGYYKFWDPQENFYYCQENTGFTPNSERSEGTYSKYASLDDRIDGYHYYLAYIKFGIGRTTSDTAHEIRDHKITREEGAALVKRYDGEFPKKHYQEFLEYCSITDEEFTAVIDSWRSDHLWQKNGGEWELKYKVWET</sequence>
<dbReference type="NCBIfam" id="TIGR03573">
    <property type="entry name" value="WbuX"/>
    <property type="match status" value="1"/>
</dbReference>
<dbReference type="SUPFAM" id="SSF52402">
    <property type="entry name" value="Adenine nucleotide alpha hydrolases-like"/>
    <property type="match status" value="1"/>
</dbReference>
<organism evidence="1 2">
    <name type="scientific">Leptospira harrisiae</name>
    <dbReference type="NCBI Taxonomy" id="2023189"/>
    <lineage>
        <taxon>Bacteria</taxon>
        <taxon>Pseudomonadati</taxon>
        <taxon>Spirochaetota</taxon>
        <taxon>Spirochaetia</taxon>
        <taxon>Leptospirales</taxon>
        <taxon>Leptospiraceae</taxon>
        <taxon>Leptospira</taxon>
    </lineage>
</organism>
<name>A0A2N0AQ69_9LEPT</name>
<protein>
    <submittedName>
        <fullName evidence="1">LPS biosynthesis protein PseA</fullName>
    </submittedName>
</protein>
<dbReference type="EMBL" id="NPDX01000001">
    <property type="protein sequence ID" value="PJZ86311.1"/>
    <property type="molecule type" value="Genomic_DNA"/>
</dbReference>
<dbReference type="RefSeq" id="WP_100743193.1">
    <property type="nucleotide sequence ID" value="NZ_NPDW01000001.1"/>
</dbReference>
<dbReference type="InterPro" id="IPR020022">
    <property type="entry name" value="N-acetyl_sugar_amidoTrfase"/>
</dbReference>
<evidence type="ECO:0000313" key="2">
    <source>
        <dbReference type="Proteomes" id="UP000232145"/>
    </source>
</evidence>
<keyword evidence="2" id="KW-1185">Reference proteome</keyword>
<reference evidence="1 2" key="1">
    <citation type="submission" date="2017-07" db="EMBL/GenBank/DDBJ databases">
        <title>Leptospira spp. isolated from tropical soils.</title>
        <authorList>
            <person name="Thibeaux R."/>
            <person name="Iraola G."/>
            <person name="Ferres I."/>
            <person name="Bierque E."/>
            <person name="Girault D."/>
            <person name="Soupe-Gilbert M.-E."/>
            <person name="Picardeau M."/>
            <person name="Goarant C."/>
        </authorList>
    </citation>
    <scope>NUCLEOTIDE SEQUENCE [LARGE SCALE GENOMIC DNA]</scope>
    <source>
        <strain evidence="1 2">FH2-B-A1</strain>
    </source>
</reference>
<dbReference type="OrthoDB" id="702at2"/>
<comment type="caution">
    <text evidence="1">The sequence shown here is derived from an EMBL/GenBank/DDBJ whole genome shotgun (WGS) entry which is preliminary data.</text>
</comment>
<accession>A0A2N0AQ69</accession>
<gene>
    <name evidence="1" type="ORF">CH364_09140</name>
</gene>